<evidence type="ECO:0000313" key="3">
    <source>
        <dbReference type="Proteomes" id="UP000078046"/>
    </source>
</evidence>
<gene>
    <name evidence="2" type="ORF">A3Q56_07593</name>
</gene>
<keyword evidence="1" id="KW-0175">Coiled coil</keyword>
<comment type="caution">
    <text evidence="2">The sequence shown here is derived from an EMBL/GenBank/DDBJ whole genome shotgun (WGS) entry which is preliminary data.</text>
</comment>
<name>A0A177ASA0_9BILA</name>
<dbReference type="EMBL" id="LWCA01001665">
    <property type="protein sequence ID" value="OAF64700.1"/>
    <property type="molecule type" value="Genomic_DNA"/>
</dbReference>
<sequence length="183" mass="21631">MNWGVGELVIQIKDRISNLNEKLKFELNKNDGEINVQELQNNIQNMECEMENITEKMLMKLSTDYTINSLNSKHKLFPHCPYTSNVDYSNNEKYIGKLYKQLKSYKSSRMLLDKQMVTSQRFISDDLLKKYNKNFSPGEYMKQKHQNKMIANVDNKVGQEITQKLLVSPKESFTRQDYRKNLD</sequence>
<evidence type="ECO:0000313" key="2">
    <source>
        <dbReference type="EMBL" id="OAF64700.1"/>
    </source>
</evidence>
<dbReference type="AlphaFoldDB" id="A0A177ASA0"/>
<organism evidence="2 3">
    <name type="scientific">Intoshia linei</name>
    <dbReference type="NCBI Taxonomy" id="1819745"/>
    <lineage>
        <taxon>Eukaryota</taxon>
        <taxon>Metazoa</taxon>
        <taxon>Spiralia</taxon>
        <taxon>Lophotrochozoa</taxon>
        <taxon>Mesozoa</taxon>
        <taxon>Orthonectida</taxon>
        <taxon>Rhopaluridae</taxon>
        <taxon>Intoshia</taxon>
    </lineage>
</organism>
<feature type="non-terminal residue" evidence="2">
    <location>
        <position position="183"/>
    </location>
</feature>
<evidence type="ECO:0000256" key="1">
    <source>
        <dbReference type="SAM" id="Coils"/>
    </source>
</evidence>
<reference evidence="2 3" key="1">
    <citation type="submission" date="2016-04" db="EMBL/GenBank/DDBJ databases">
        <title>The genome of Intoshia linei affirms orthonectids as highly simplified spiralians.</title>
        <authorList>
            <person name="Mikhailov K.V."/>
            <person name="Slusarev G.S."/>
            <person name="Nikitin M.A."/>
            <person name="Logacheva M.D."/>
            <person name="Penin A."/>
            <person name="Aleoshin V."/>
            <person name="Panchin Y.V."/>
        </authorList>
    </citation>
    <scope>NUCLEOTIDE SEQUENCE [LARGE SCALE GENOMIC DNA]</scope>
    <source>
        <strain evidence="2">Intl2013</strain>
        <tissue evidence="2">Whole animal</tissue>
    </source>
</reference>
<keyword evidence="3" id="KW-1185">Reference proteome</keyword>
<feature type="coiled-coil region" evidence="1">
    <location>
        <begin position="9"/>
        <end position="56"/>
    </location>
</feature>
<accession>A0A177ASA0</accession>
<protein>
    <submittedName>
        <fullName evidence="2">Uncharacterized protein</fullName>
    </submittedName>
</protein>
<proteinExistence type="predicted"/>
<dbReference type="Proteomes" id="UP000078046">
    <property type="component" value="Unassembled WGS sequence"/>
</dbReference>